<dbReference type="SMART" id="SM00271">
    <property type="entry name" value="DnaJ"/>
    <property type="match status" value="1"/>
</dbReference>
<evidence type="ECO:0000313" key="3">
    <source>
        <dbReference type="Proteomes" id="UP000186141"/>
    </source>
</evidence>
<dbReference type="RefSeq" id="WP_076529475.1">
    <property type="nucleotide sequence ID" value="NZ_BMEH01000002.1"/>
</dbReference>
<reference evidence="2 3" key="1">
    <citation type="submission" date="2017-01" db="EMBL/GenBank/DDBJ databases">
        <authorList>
            <person name="Mah S.A."/>
            <person name="Swanson W.J."/>
            <person name="Moy G.W."/>
            <person name="Vacquier V.D."/>
        </authorList>
    </citation>
    <scope>NUCLEOTIDE SEQUENCE [LARGE SCALE GENOMIC DNA]</scope>
    <source>
        <strain evidence="2 3">DSM 26375</strain>
    </source>
</reference>
<dbReference type="InterPro" id="IPR007791">
    <property type="entry name" value="DjlA_N"/>
</dbReference>
<dbReference type="Pfam" id="PF00226">
    <property type="entry name" value="DnaJ"/>
    <property type="match status" value="1"/>
</dbReference>
<dbReference type="InterPro" id="IPR001623">
    <property type="entry name" value="DnaJ_domain"/>
</dbReference>
<proteinExistence type="predicted"/>
<feature type="domain" description="J" evidence="1">
    <location>
        <begin position="162"/>
        <end position="226"/>
    </location>
</feature>
<sequence length="227" mass="25366">MSIWTRISEALAALANGEGLAAVFDRLRTPPERSIAFTIAIIGLGAKMAKADGEVTRDEVRAFRQIFFIPPQEEANAARVFNLARQDVAGYDAYARKIARMFAGDRETLMDIMEGLFRIAVADGDYHEAEDAFLRDVAGIFGLRECCFRGLRERHVPNLPHDPYDVLDVDHDAPLEEIRAAWRTAVKENHPDRIQARGVPPEAVRLAEQRLIAINAAWEEISQARAA</sequence>
<dbReference type="InterPro" id="IPR029024">
    <property type="entry name" value="TerB-like"/>
</dbReference>
<dbReference type="SUPFAM" id="SSF46565">
    <property type="entry name" value="Chaperone J-domain"/>
    <property type="match status" value="1"/>
</dbReference>
<evidence type="ECO:0000313" key="2">
    <source>
        <dbReference type="EMBL" id="SIS78934.1"/>
    </source>
</evidence>
<keyword evidence="3" id="KW-1185">Reference proteome</keyword>
<dbReference type="AlphaFoldDB" id="A0A1N7LYN5"/>
<dbReference type="InterPro" id="IPR036869">
    <property type="entry name" value="J_dom_sf"/>
</dbReference>
<dbReference type="OrthoDB" id="9782583at2"/>
<dbReference type="Gene3D" id="1.10.3680.10">
    <property type="entry name" value="TerB-like"/>
    <property type="match status" value="1"/>
</dbReference>
<organism evidence="2 3">
    <name type="scientific">Gemmobacter megaterium</name>
    <dbReference type="NCBI Taxonomy" id="1086013"/>
    <lineage>
        <taxon>Bacteria</taxon>
        <taxon>Pseudomonadati</taxon>
        <taxon>Pseudomonadota</taxon>
        <taxon>Alphaproteobacteria</taxon>
        <taxon>Rhodobacterales</taxon>
        <taxon>Paracoccaceae</taxon>
        <taxon>Gemmobacter</taxon>
    </lineage>
</organism>
<dbReference type="SUPFAM" id="SSF158682">
    <property type="entry name" value="TerB-like"/>
    <property type="match status" value="1"/>
</dbReference>
<accession>A0A1N7LYN5</accession>
<dbReference type="CDD" id="cd07316">
    <property type="entry name" value="terB_like_DjlA"/>
    <property type="match status" value="1"/>
</dbReference>
<dbReference type="Pfam" id="PF05099">
    <property type="entry name" value="TerB"/>
    <property type="match status" value="1"/>
</dbReference>
<dbReference type="EMBL" id="FTOT01000002">
    <property type="protein sequence ID" value="SIS78934.1"/>
    <property type="molecule type" value="Genomic_DNA"/>
</dbReference>
<dbReference type="STRING" id="1086013.SAMN05421774_102269"/>
<name>A0A1N7LYN5_9RHOB</name>
<protein>
    <submittedName>
        <fullName evidence="2">DnaJ like chaperone protein</fullName>
    </submittedName>
</protein>
<dbReference type="Gene3D" id="1.10.287.110">
    <property type="entry name" value="DnaJ domain"/>
    <property type="match status" value="1"/>
</dbReference>
<evidence type="ECO:0000259" key="1">
    <source>
        <dbReference type="PROSITE" id="PS50076"/>
    </source>
</evidence>
<dbReference type="CDD" id="cd06257">
    <property type="entry name" value="DnaJ"/>
    <property type="match status" value="1"/>
</dbReference>
<gene>
    <name evidence="2" type="ORF">SAMN05421774_102269</name>
</gene>
<dbReference type="Proteomes" id="UP000186141">
    <property type="component" value="Unassembled WGS sequence"/>
</dbReference>
<dbReference type="PROSITE" id="PS50076">
    <property type="entry name" value="DNAJ_2"/>
    <property type="match status" value="1"/>
</dbReference>